<gene>
    <name evidence="4" type="ORF">SAMN04488082_101373</name>
</gene>
<reference evidence="5" key="1">
    <citation type="submission" date="2016-10" db="EMBL/GenBank/DDBJ databases">
        <authorList>
            <person name="Varghese N."/>
            <person name="Submissions S."/>
        </authorList>
    </citation>
    <scope>NUCLEOTIDE SEQUENCE [LARGE SCALE GENOMIC DNA]</scope>
    <source>
        <strain evidence="5">DSM 5918</strain>
    </source>
</reference>
<feature type="domain" description="SHSP" evidence="3">
    <location>
        <begin position="36"/>
        <end position="145"/>
    </location>
</feature>
<name>A0A1I3NSG3_9BACT</name>
<dbReference type="OrthoDB" id="5458456at2"/>
<dbReference type="Gene3D" id="2.60.40.790">
    <property type="match status" value="1"/>
</dbReference>
<organism evidence="4 5">
    <name type="scientific">Desulfomicrobium apsheronum</name>
    <dbReference type="NCBI Taxonomy" id="52560"/>
    <lineage>
        <taxon>Bacteria</taxon>
        <taxon>Pseudomonadati</taxon>
        <taxon>Thermodesulfobacteriota</taxon>
        <taxon>Desulfovibrionia</taxon>
        <taxon>Desulfovibrionales</taxon>
        <taxon>Desulfomicrobiaceae</taxon>
        <taxon>Desulfomicrobium</taxon>
    </lineage>
</organism>
<dbReference type="CDD" id="cd06464">
    <property type="entry name" value="ACD_sHsps-like"/>
    <property type="match status" value="1"/>
</dbReference>
<dbReference type="PANTHER" id="PTHR11527">
    <property type="entry name" value="HEAT-SHOCK PROTEIN 20 FAMILY MEMBER"/>
    <property type="match status" value="1"/>
</dbReference>
<dbReference type="PROSITE" id="PS01031">
    <property type="entry name" value="SHSP"/>
    <property type="match status" value="1"/>
</dbReference>
<protein>
    <submittedName>
        <fullName evidence="4">HSP20 family protein</fullName>
    </submittedName>
</protein>
<proteinExistence type="inferred from homology"/>
<accession>A0A1I3NSG3</accession>
<dbReference type="InterPro" id="IPR008978">
    <property type="entry name" value="HSP20-like_chaperone"/>
</dbReference>
<dbReference type="Pfam" id="PF00011">
    <property type="entry name" value="HSP20"/>
    <property type="match status" value="1"/>
</dbReference>
<comment type="similarity">
    <text evidence="1 2">Belongs to the small heat shock protein (HSP20) family.</text>
</comment>
<dbReference type="InterPro" id="IPR002068">
    <property type="entry name" value="A-crystallin/Hsp20_dom"/>
</dbReference>
<dbReference type="RefSeq" id="WP_092372423.1">
    <property type="nucleotide sequence ID" value="NZ_FORX01000001.1"/>
</dbReference>
<evidence type="ECO:0000313" key="4">
    <source>
        <dbReference type="EMBL" id="SFJ12067.1"/>
    </source>
</evidence>
<evidence type="ECO:0000256" key="1">
    <source>
        <dbReference type="PROSITE-ProRule" id="PRU00285"/>
    </source>
</evidence>
<dbReference type="Proteomes" id="UP000198635">
    <property type="component" value="Unassembled WGS sequence"/>
</dbReference>
<sequence length="150" mass="16853">MSNLHLWHRTELGKLKQDMEELFDSFVRDFCNPMDLRLLRREPDVRVLNEKDAVIVSAHVPGLDPQSIKVSITGHQLSLAGEKIEEVRDGRGLSISHQGFSSSVRLPAPVQTDQVRASYSGGVLRVVLPKCKDCTPVQVSTEEHERGRNE</sequence>
<evidence type="ECO:0000256" key="2">
    <source>
        <dbReference type="RuleBase" id="RU003616"/>
    </source>
</evidence>
<dbReference type="InterPro" id="IPR031107">
    <property type="entry name" value="Small_HSP"/>
</dbReference>
<dbReference type="EMBL" id="FORX01000001">
    <property type="protein sequence ID" value="SFJ12067.1"/>
    <property type="molecule type" value="Genomic_DNA"/>
</dbReference>
<dbReference type="SUPFAM" id="SSF49764">
    <property type="entry name" value="HSP20-like chaperones"/>
    <property type="match status" value="1"/>
</dbReference>
<evidence type="ECO:0000313" key="5">
    <source>
        <dbReference type="Proteomes" id="UP000198635"/>
    </source>
</evidence>
<dbReference type="AlphaFoldDB" id="A0A1I3NSG3"/>
<evidence type="ECO:0000259" key="3">
    <source>
        <dbReference type="PROSITE" id="PS01031"/>
    </source>
</evidence>
<keyword evidence="5" id="KW-1185">Reference proteome</keyword>
<dbReference type="STRING" id="52560.SAMN04488082_101373"/>